<keyword evidence="7" id="KW-1133">Transmembrane helix</keyword>
<dbReference type="Pfam" id="PF00530">
    <property type="entry name" value="SRCR"/>
    <property type="match status" value="3"/>
</dbReference>
<feature type="chain" id="PRO_5046447795" evidence="8">
    <location>
        <begin position="26"/>
        <end position="3257"/>
    </location>
</feature>
<evidence type="ECO:0000256" key="7">
    <source>
        <dbReference type="SAM" id="Phobius"/>
    </source>
</evidence>
<keyword evidence="11" id="KW-1185">Reference proteome</keyword>
<evidence type="ECO:0000259" key="9">
    <source>
        <dbReference type="PROSITE" id="PS50287"/>
    </source>
</evidence>
<evidence type="ECO:0000313" key="10">
    <source>
        <dbReference type="EMBL" id="WAR28722.1"/>
    </source>
</evidence>
<evidence type="ECO:0000256" key="3">
    <source>
        <dbReference type="ARBA" id="ARBA00023157"/>
    </source>
</evidence>
<proteinExistence type="predicted"/>
<dbReference type="InterPro" id="IPR001190">
    <property type="entry name" value="SRCR"/>
</dbReference>
<feature type="compositionally biased region" description="Pro residues" evidence="6">
    <location>
        <begin position="2859"/>
        <end position="2869"/>
    </location>
</feature>
<keyword evidence="4" id="KW-0325">Glycoprotein</keyword>
<dbReference type="Gene3D" id="3.10.250.10">
    <property type="entry name" value="SRCR-like domain"/>
    <property type="match status" value="3"/>
</dbReference>
<feature type="region of interest" description="Disordered" evidence="6">
    <location>
        <begin position="3061"/>
        <end position="3257"/>
    </location>
</feature>
<feature type="compositionally biased region" description="Basic and acidic residues" evidence="6">
    <location>
        <begin position="3235"/>
        <end position="3257"/>
    </location>
</feature>
<feature type="disulfide bond" evidence="5">
    <location>
        <begin position="1877"/>
        <end position="1887"/>
    </location>
</feature>
<dbReference type="SUPFAM" id="SSF56436">
    <property type="entry name" value="C-type lectin-like"/>
    <property type="match status" value="1"/>
</dbReference>
<keyword evidence="7" id="KW-0812">Transmembrane</keyword>
<keyword evidence="2" id="KW-0677">Repeat</keyword>
<feature type="disulfide bond" evidence="5">
    <location>
        <begin position="225"/>
        <end position="235"/>
    </location>
</feature>
<evidence type="ECO:0000256" key="6">
    <source>
        <dbReference type="SAM" id="MobiDB-lite"/>
    </source>
</evidence>
<keyword evidence="1 8" id="KW-0732">Signal</keyword>
<dbReference type="Proteomes" id="UP001164746">
    <property type="component" value="Chromosome 15"/>
</dbReference>
<dbReference type="InterPro" id="IPR006626">
    <property type="entry name" value="PbH1"/>
</dbReference>
<dbReference type="PANTHER" id="PTHR47653:SF1">
    <property type="entry name" value="DELETED IN MALIGNANT BRAIN TUMORS 1 PROTEIN"/>
    <property type="match status" value="1"/>
</dbReference>
<feature type="domain" description="SRCR" evidence="9">
    <location>
        <begin position="155"/>
        <end position="251"/>
    </location>
</feature>
<dbReference type="EMBL" id="CP111026">
    <property type="protein sequence ID" value="WAR28722.1"/>
    <property type="molecule type" value="Genomic_DNA"/>
</dbReference>
<feature type="transmembrane region" description="Helical" evidence="7">
    <location>
        <begin position="2559"/>
        <end position="2583"/>
    </location>
</feature>
<feature type="compositionally biased region" description="Basic and acidic residues" evidence="6">
    <location>
        <begin position="2731"/>
        <end position="2740"/>
    </location>
</feature>
<keyword evidence="7" id="KW-0472">Membrane</keyword>
<feature type="signal peptide" evidence="8">
    <location>
        <begin position="1"/>
        <end position="25"/>
    </location>
</feature>
<feature type="compositionally biased region" description="Basic and acidic residues" evidence="6">
    <location>
        <begin position="2702"/>
        <end position="2723"/>
    </location>
</feature>
<evidence type="ECO:0000256" key="8">
    <source>
        <dbReference type="SAM" id="SignalP"/>
    </source>
</evidence>
<feature type="compositionally biased region" description="Polar residues" evidence="6">
    <location>
        <begin position="3109"/>
        <end position="3118"/>
    </location>
</feature>
<reference evidence="10" key="1">
    <citation type="submission" date="2022-11" db="EMBL/GenBank/DDBJ databases">
        <title>Centuries of genome instability and evolution in soft-shell clam transmissible cancer (bioRxiv).</title>
        <authorList>
            <person name="Hart S.F.M."/>
            <person name="Yonemitsu M.A."/>
            <person name="Giersch R.M."/>
            <person name="Beal B.F."/>
            <person name="Arriagada G."/>
            <person name="Davis B.W."/>
            <person name="Ostrander E.A."/>
            <person name="Goff S.P."/>
            <person name="Metzger M.J."/>
        </authorList>
    </citation>
    <scope>NUCLEOTIDE SEQUENCE</scope>
    <source>
        <strain evidence="10">MELC-2E11</strain>
        <tissue evidence="10">Siphon/mantle</tissue>
    </source>
</reference>
<dbReference type="InterPro" id="IPR016187">
    <property type="entry name" value="CTDL_fold"/>
</dbReference>
<feature type="compositionally biased region" description="Basic and acidic residues" evidence="6">
    <location>
        <begin position="2968"/>
        <end position="2992"/>
    </location>
</feature>
<feature type="compositionally biased region" description="Basic and acidic residues" evidence="6">
    <location>
        <begin position="2878"/>
        <end position="2890"/>
    </location>
</feature>
<feature type="compositionally biased region" description="Polar residues" evidence="6">
    <location>
        <begin position="2779"/>
        <end position="2789"/>
    </location>
</feature>
<dbReference type="SUPFAM" id="SSF51126">
    <property type="entry name" value="Pectin lyase-like"/>
    <property type="match status" value="2"/>
</dbReference>
<dbReference type="InterPro" id="IPR016186">
    <property type="entry name" value="C-type_lectin-like/link_sf"/>
</dbReference>
<feature type="domain" description="SRCR" evidence="9">
    <location>
        <begin position="980"/>
        <end position="1082"/>
    </location>
</feature>
<evidence type="ECO:0000256" key="2">
    <source>
        <dbReference type="ARBA" id="ARBA00022737"/>
    </source>
</evidence>
<evidence type="ECO:0000256" key="4">
    <source>
        <dbReference type="ARBA" id="ARBA00023180"/>
    </source>
</evidence>
<feature type="compositionally biased region" description="Basic and acidic residues" evidence="6">
    <location>
        <begin position="2657"/>
        <end position="2677"/>
    </location>
</feature>
<name>A0ABY7G5Z2_MYAAR</name>
<gene>
    <name evidence="10" type="ORF">MAR_014426</name>
</gene>
<dbReference type="PROSITE" id="PS50287">
    <property type="entry name" value="SRCR_2"/>
    <property type="match status" value="3"/>
</dbReference>
<dbReference type="PRINTS" id="PR00258">
    <property type="entry name" value="SPERACTRCPTR"/>
</dbReference>
<organism evidence="10 11">
    <name type="scientific">Mya arenaria</name>
    <name type="common">Soft-shell clam</name>
    <dbReference type="NCBI Taxonomy" id="6604"/>
    <lineage>
        <taxon>Eukaryota</taxon>
        <taxon>Metazoa</taxon>
        <taxon>Spiralia</taxon>
        <taxon>Lophotrochozoa</taxon>
        <taxon>Mollusca</taxon>
        <taxon>Bivalvia</taxon>
        <taxon>Autobranchia</taxon>
        <taxon>Heteroconchia</taxon>
        <taxon>Euheterodonta</taxon>
        <taxon>Imparidentia</taxon>
        <taxon>Neoheterodontei</taxon>
        <taxon>Myida</taxon>
        <taxon>Myoidea</taxon>
        <taxon>Myidae</taxon>
        <taxon>Mya</taxon>
    </lineage>
</organism>
<feature type="compositionally biased region" description="Basic and acidic residues" evidence="6">
    <location>
        <begin position="3145"/>
        <end position="3224"/>
    </location>
</feature>
<accession>A0ABY7G5Z2</accession>
<feature type="compositionally biased region" description="Polar residues" evidence="6">
    <location>
        <begin position="2808"/>
        <end position="2834"/>
    </location>
</feature>
<evidence type="ECO:0000313" key="11">
    <source>
        <dbReference type="Proteomes" id="UP001164746"/>
    </source>
</evidence>
<dbReference type="InterPro" id="IPR053243">
    <property type="entry name" value="SJ_maturation_regulator"/>
</dbReference>
<comment type="caution">
    <text evidence="5">Lacks conserved residue(s) required for the propagation of feature annotation.</text>
</comment>
<dbReference type="SMART" id="SM00710">
    <property type="entry name" value="PbH1"/>
    <property type="match status" value="13"/>
</dbReference>
<dbReference type="InterPro" id="IPR036772">
    <property type="entry name" value="SRCR-like_dom_sf"/>
</dbReference>
<dbReference type="SUPFAM" id="SSF56487">
    <property type="entry name" value="SRCR-like"/>
    <property type="match status" value="3"/>
</dbReference>
<evidence type="ECO:0000256" key="5">
    <source>
        <dbReference type="PROSITE-ProRule" id="PRU00196"/>
    </source>
</evidence>
<dbReference type="Gene3D" id="3.10.100.10">
    <property type="entry name" value="Mannose-Binding Protein A, subunit A"/>
    <property type="match status" value="1"/>
</dbReference>
<dbReference type="InterPro" id="IPR035914">
    <property type="entry name" value="Sperma_CUB_dom_sf"/>
</dbReference>
<dbReference type="Gene3D" id="2.60.120.290">
    <property type="entry name" value="Spermadhesin, CUB domain"/>
    <property type="match status" value="1"/>
</dbReference>
<feature type="compositionally biased region" description="Basic and acidic residues" evidence="6">
    <location>
        <begin position="2900"/>
        <end position="2911"/>
    </location>
</feature>
<feature type="region of interest" description="Disordered" evidence="6">
    <location>
        <begin position="2657"/>
        <end position="3026"/>
    </location>
</feature>
<feature type="disulfide bond" evidence="5">
    <location>
        <begin position="1051"/>
        <end position="1061"/>
    </location>
</feature>
<feature type="domain" description="SRCR" evidence="9">
    <location>
        <begin position="1797"/>
        <end position="1910"/>
    </location>
</feature>
<protein>
    <submittedName>
        <fullName evidence="10">BARK-like protein</fullName>
    </submittedName>
</protein>
<dbReference type="InterPro" id="IPR011050">
    <property type="entry name" value="Pectin_lyase_fold/virulence"/>
</dbReference>
<evidence type="ECO:0000256" key="1">
    <source>
        <dbReference type="ARBA" id="ARBA00022729"/>
    </source>
</evidence>
<dbReference type="SMART" id="SM00202">
    <property type="entry name" value="SR"/>
    <property type="match status" value="3"/>
</dbReference>
<sequence>MCYLMKSCALLLVCVTLWYVTPGEGQITPPPPSKIPFEANGRLYNIFYVPEHCKDPFVMVQEDVKGGVVIRNKERKVLMKKYGPYHIQGNLELEPQACMVIMPGVKMYFDPGFGIIVNGTLIARGSYIEDGRILMTKNPNATDYVGPNSPWPTDARLVDGNTTRDGRLDLLHQGTWRGVCTNYNNFTAIDLNVTCRHLGFVYGNFTYHSFSRNETDYMLYEKPSCRGDENSLFACPGAVNIKFGKAICGFQCAGLRPDLAKDHWRGIEIYNATVEQIYDTQERLRYNKTYTFLEYLDIEYAGLDIFQGDGMRRGFASISASPFVPIMNNITVSHGAYDGLNLTDIRGDIHMANSTVSHNRGHGVFIKTAVGRTLINMTDIQYNWGDGLKMYMANYTIDEFNRNFPSSTAFCRLSSQTFSSFPILLHQDLISPVGDKPSFRTADKKIYHFQINNGTFPQSITTKTDQIYIHFNYIVPDKPPSEIDPTKRCKHQRSCIRFLFELTTDYGPDTELRLYNASVSNNTGYGVNIQEVRSKVSINSSVISDNGYGAGLRVYQGAAEVAINSTKIERNMKAGVNITYSGGYQLVNVSTISENYGYGIITEYLLLNRTRIELVQKIEVVRSVFMLNEWTAFRIGNYCLGGHYLFNESYFGMNKHEAIEYLSCNISTTQNTNFSMAYNEFIENKRHAVLISPLVNTVGIFTNNTFKRHKLGVLRLDNGYDFIENRWYKEFEVGYKIYENKFSENTGRYVVNFRLSEPCLKHKIEFKFNTLVENTIVDPFVGLNPRSNADAVIVVSSGNVFVQRNYINNPNSVRDIATHLVDPSVIILANYNWWGTYEHKDIYPKIFDQNNRFNLAEIKYHPVLMESWLYGPYDTSHLPEFRWPFERNNRIGGVLEGYFKTSENRNYYIVDRDIIILKDAFLEIRPGTTLEFMPSIGMVIHGRLKADGVDQKFGTVKEIKFKLYEADFLPMVNRTSYEYIRLVDGATEFEGRLELNFTGEFGTVCSEGWTEQNSALACQQLGLTFNPEYGTPSQIMFPSPSVPILMSHVSCDQLDTDMRECRALHEGEFVCDHTKDVFLRCQPPTWSGITMTAQRRYGTRQTEETQIRYVTIEKAGLLDFVEMSYTPGLRIDYNFYKISYLTIRDCVSDGINIKYANPFSKSLIEKVTVENSLGNGILTRSPFLELSHLTLTNNAKAGFVYDPMFTEYEALSVRNFIGRGVTEVLTDLSNIQLSNQEMKFLITTQTTEDKTYTIQISTADQYSQVVVQVLDYNPQTDKEKVVFYQSDRNNWASATKSWSIEEDLVDFPLLSKSQYLTIRYTVRGTRSGRLALAIISNGFRETYDSNIIVYNATIKNNERGVMTKHYNNPSNEKMEIFHRAKKELIRFEYLRIEGSREEAMFIPSLTKYHENFIPTMEEMTRAEKVGEIKYEIVNTKIINNKKGIHAEHNHVDFANNVWKWNISNVEITLCESGGFIVELPRVNDLYERQIHAVNIEKTNVFNNKRFGFGVIGYFADVRIVSNSIHDNECLNGLVTLSGMEKDIYFYDNRLENNRNCKYALDFNLMSHSEYKSNVSGLVSRNYIVGNTHSYVAQGLGTTSVPVTYAVAVKGVQNITFNKNVLDNGQLQYELVAGVTSLILDNKLNAKENYWGTTDQFLIKKRIFDFDDWNNFAIAEYFPFLAVPNPIGNLATDTELVIELDLNHLGGRIEEDYTIPARSQPYIVYSDITVMPGVKFTIPPGTELQFYPNVGILVLGQLIATGAPYSRIKFTPARPDSTNVRAKRQAPYHPESLTASDIHFVGGQNDYEGFLELYNASSRSWNIMCDSQFNEKTAEVVCRSLGLETVNVDVRFTPLYDFFVYGKPMYFLKEFWTYSYYCKGNEDSLDYCMKRINYNIKPCIFAGNFTFIRCGLRNLPAPLEYWGNIRFAPSEYEEEIYPFIDEQERSRLQYVDIDGAGMLHGEKAGAIQTTYVNPILDHINITRCVLNGIDLVAPRHDIDIEHQNVSGNLGYAINFLVLNGDSMASPVSSFHPLVTNTVPYNLYGLVDICKMEKVITVENRLVLFYKYSPSSMDCVKIIRGFSSQVGPKPVALRFLQFHLYQDDFYRNLIEIFDGGEITVDNNLVTLTANSSQEEIKTQFRSSGSYLTIHIHASPSYGFYGFVAEVVTLPMSGLTYPDDDIKHRVRNVIMKGNEDGALMYMNVGDITPSVYIDHCWIEGNGVGILNLTSPPIIDVGLQSTREFNLQNSFIARNKGGTYIRATTPSAATKLRANITNNVFAHGTHGEVLNLTGHHYEKLFLYENYIYNNSAGDYRDIIHVQNVVVNFTFNTVTNNTGHYIVRLYNKENTEATQEYTKSLFYGNNATAVYRALFHVGSGNPKINNNYMVNTECDFELETNPVNKLPNGQPGNAAPIDARENWWGSYSTGYVNGKIWDRLDNDSLVAVTFMPMKVNNESLVYGKCAPGWYLEDDRCYKYMGAALPYKEANDFCIENGGFLADAKGKHDFFRRYLRLIMNVYAETKRVWVYSEVTSGRCSAFEKNYVVEEYDCFYVMHPFLCEKVIAIGASIGAVAIIAICILVILWRVKSTKRKDERFERQASIRSSIKGSTIKTRSQYSLSSSKFLYDQRSLAASQISIGGITEDETSTDPHETRRRLRQRAEIARGRQDNESPRYDRHDFTNGNAKGRQPYRSREFSEASETDYEYEKKREAERDRPRRRAEEERRHHTNGGYKHSDESHDHEQDSDDDVKVPFGDSDDDTAKNSFTPVKFKRGVEKELDSIQMNGSGNVQYIKQDDTGSVDLSGGRHLSRSMSSFSAHDAQQSSPSRSGSEDSNIDTPAPPLPMAMNIPAKIKTPKEPKPVPKPVPLPRARPLPSARSYGSKEDLSSPREPKLNNLSQDEASDYRGSRERLDNTDSYMARKPPSYLPQTKPMSRSREKLDEYQPSVQLPPSVDAGVDFLPRRPNNQQGYDPDRESPMLHSSRENLLPKRQDSDNVKPTTIPAYEPLRATDYPSDYYGQPQAPRYPNQNIAPGVDYMGNRAPQNNNYNDLAPGTDYLPQSMGMPMKNRHMIGQRPSVGTSNSDYESYDGGQHAPPPSAGPRLVDTTPGYYDYSQQPQNYPTSMPPESGTDYMPRNQYNPSPQQGYMARSRDNVSRSRDNVSRSRENLSRPRDNVSRSRDNVSRSRENLSRPRDNVSRSRENLSRSRENIDRSRDNISRSRDNLRSESDFAPYAANYDDGMRENSRDFEKPRQQKSIETEI</sequence>
<dbReference type="PANTHER" id="PTHR47653">
    <property type="entry name" value="PROTEIN BARK BEETLE"/>
    <property type="match status" value="1"/>
</dbReference>
<keyword evidence="3 5" id="KW-1015">Disulfide bond</keyword>